<dbReference type="PANTHER" id="PTHR31001">
    <property type="entry name" value="UNCHARACTERIZED TRANSCRIPTIONAL REGULATORY PROTEIN"/>
    <property type="match status" value="1"/>
</dbReference>
<dbReference type="PANTHER" id="PTHR31001:SF49">
    <property type="entry name" value="ZN(II)2CYS6 TRANSCRIPTION FACTOR (EUROFUNG)"/>
    <property type="match status" value="1"/>
</dbReference>
<accession>A0AAJ0DKM9</accession>
<gene>
    <name evidence="4" type="ORF">LTR09_006660</name>
</gene>
<dbReference type="GO" id="GO:0003677">
    <property type="term" value="F:DNA binding"/>
    <property type="evidence" value="ECO:0007669"/>
    <property type="project" value="InterPro"/>
</dbReference>
<dbReference type="AlphaFoldDB" id="A0AAJ0DKM9"/>
<evidence type="ECO:0000256" key="2">
    <source>
        <dbReference type="ARBA" id="ARBA00023242"/>
    </source>
</evidence>
<reference evidence="4" key="1">
    <citation type="submission" date="2023-04" db="EMBL/GenBank/DDBJ databases">
        <title>Black Yeasts Isolated from many extreme environments.</title>
        <authorList>
            <person name="Coleine C."/>
            <person name="Stajich J.E."/>
            <person name="Selbmann L."/>
        </authorList>
    </citation>
    <scope>NUCLEOTIDE SEQUENCE</scope>
    <source>
        <strain evidence="4">CCFEE 5312</strain>
    </source>
</reference>
<comment type="caution">
    <text evidence="4">The sequence shown here is derived from an EMBL/GenBank/DDBJ whole genome shotgun (WGS) entry which is preliminary data.</text>
</comment>
<dbReference type="GO" id="GO:0005634">
    <property type="term" value="C:nucleus"/>
    <property type="evidence" value="ECO:0007669"/>
    <property type="project" value="UniProtKB-SubCell"/>
</dbReference>
<feature type="domain" description="Xylanolytic transcriptional activator regulatory" evidence="3">
    <location>
        <begin position="142"/>
        <end position="215"/>
    </location>
</feature>
<dbReference type="GO" id="GO:0006351">
    <property type="term" value="P:DNA-templated transcription"/>
    <property type="evidence" value="ECO:0007669"/>
    <property type="project" value="InterPro"/>
</dbReference>
<sequence length="517" mass="57873">MVNSTDIIFGAAPAMPYEQVLLQYLPCRQEVDRLTAPYFRSRAIRAPFLHTSHFARWYQKFWEAPHAASSLWASILFSICHVSENVLLPDSGPSLPTGRYAAAAAHCLIAGEYQRPRRFAVEALLLYLQVECVCCLDIPDDICTLFGLLIRLATKAGYHKEPGSGTFSPFEGEMRRRTWSLAMQLDLLLSFQAGMPSTVQFPTWDAQPPTNLQDSDFDEDTLVLPQARPATMDSDISFYISKHKLMVVFEKILRHALGPLDNDGKIVNALDNELRTTYTALPEMLRPKLMTESVFDPPADIVTRLCVFAIYAKSLCVLHRPYVTQGRPESVLTCYAASSDLLRYFCDAYTTFQPGGLNESERWFMGSITWNDFLLASMVLCLVLCVTSQKALGVDIDHEQTITLLRKANAACTEQATRSRDARRVMKLLEHVIARYGQFRAQTASPGLSREIVIPGLSASSSIPVTTMESDPMFTGDAAFDDAWLPNDGPSGLTHDPSWVYMEEFLQLPDYDFIPGS</sequence>
<dbReference type="Pfam" id="PF04082">
    <property type="entry name" value="Fungal_trans"/>
    <property type="match status" value="1"/>
</dbReference>
<keyword evidence="5" id="KW-1185">Reference proteome</keyword>
<protein>
    <recommendedName>
        <fullName evidence="3">Xylanolytic transcriptional activator regulatory domain-containing protein</fullName>
    </recommendedName>
</protein>
<dbReference type="CDD" id="cd12148">
    <property type="entry name" value="fungal_TF_MHR"/>
    <property type="match status" value="1"/>
</dbReference>
<evidence type="ECO:0000259" key="3">
    <source>
        <dbReference type="SMART" id="SM00906"/>
    </source>
</evidence>
<evidence type="ECO:0000313" key="4">
    <source>
        <dbReference type="EMBL" id="KAK3052068.1"/>
    </source>
</evidence>
<organism evidence="4 5">
    <name type="scientific">Extremus antarcticus</name>
    <dbReference type="NCBI Taxonomy" id="702011"/>
    <lineage>
        <taxon>Eukaryota</taxon>
        <taxon>Fungi</taxon>
        <taxon>Dikarya</taxon>
        <taxon>Ascomycota</taxon>
        <taxon>Pezizomycotina</taxon>
        <taxon>Dothideomycetes</taxon>
        <taxon>Dothideomycetidae</taxon>
        <taxon>Mycosphaerellales</taxon>
        <taxon>Extremaceae</taxon>
        <taxon>Extremus</taxon>
    </lineage>
</organism>
<evidence type="ECO:0000313" key="5">
    <source>
        <dbReference type="Proteomes" id="UP001271007"/>
    </source>
</evidence>
<comment type="subcellular location">
    <subcellularLocation>
        <location evidence="1">Nucleus</location>
    </subcellularLocation>
</comment>
<keyword evidence="2" id="KW-0539">Nucleus</keyword>
<dbReference type="InterPro" id="IPR050613">
    <property type="entry name" value="Sec_Metabolite_Reg"/>
</dbReference>
<proteinExistence type="predicted"/>
<name>A0AAJ0DKM9_9PEZI</name>
<dbReference type="InterPro" id="IPR007219">
    <property type="entry name" value="XnlR_reg_dom"/>
</dbReference>
<dbReference type="GO" id="GO:0008270">
    <property type="term" value="F:zinc ion binding"/>
    <property type="evidence" value="ECO:0007669"/>
    <property type="project" value="InterPro"/>
</dbReference>
<dbReference type="SMART" id="SM00906">
    <property type="entry name" value="Fungal_trans"/>
    <property type="match status" value="1"/>
</dbReference>
<dbReference type="EMBL" id="JAWDJX010000022">
    <property type="protein sequence ID" value="KAK3052068.1"/>
    <property type="molecule type" value="Genomic_DNA"/>
</dbReference>
<evidence type="ECO:0000256" key="1">
    <source>
        <dbReference type="ARBA" id="ARBA00004123"/>
    </source>
</evidence>
<dbReference type="Proteomes" id="UP001271007">
    <property type="component" value="Unassembled WGS sequence"/>
</dbReference>